<dbReference type="Proteomes" id="UP000760545">
    <property type="component" value="Unassembled WGS sequence"/>
</dbReference>
<evidence type="ECO:0000313" key="1">
    <source>
        <dbReference type="EMBL" id="NJX16043.1"/>
    </source>
</evidence>
<sequence>MESTKKYPLADLVHVNEFTLEEKRTENKAEAMVIKEKGGNSSRVHQ</sequence>
<evidence type="ECO:0000313" key="2">
    <source>
        <dbReference type="Proteomes" id="UP000760545"/>
    </source>
</evidence>
<name>A0ABX1DCH3_9FLAO</name>
<gene>
    <name evidence="1" type="ORF">HC176_11155</name>
</gene>
<organism evidence="1 2">
    <name type="scientific">Tamlana crocina</name>
    <dbReference type="NCBI Taxonomy" id="393006"/>
    <lineage>
        <taxon>Bacteria</taxon>
        <taxon>Pseudomonadati</taxon>
        <taxon>Bacteroidota</taxon>
        <taxon>Flavobacteriia</taxon>
        <taxon>Flavobacteriales</taxon>
        <taxon>Flavobacteriaceae</taxon>
        <taxon>Tamlana</taxon>
    </lineage>
</organism>
<comment type="caution">
    <text evidence="1">The sequence shown here is derived from an EMBL/GenBank/DDBJ whole genome shotgun (WGS) entry which is preliminary data.</text>
</comment>
<reference evidence="1 2" key="1">
    <citation type="submission" date="2020-03" db="EMBL/GenBank/DDBJ databases">
        <title>Tamlana sp. nov, isolated from XXX.</title>
        <authorList>
            <person name="Cao W.R."/>
        </authorList>
    </citation>
    <scope>NUCLEOTIDE SEQUENCE [LARGE SCALE GENOMIC DNA]</scope>
    <source>
        <strain evidence="1 2">HST1-43</strain>
    </source>
</reference>
<proteinExistence type="predicted"/>
<protein>
    <submittedName>
        <fullName evidence="1">Uncharacterized protein</fullName>
    </submittedName>
</protein>
<accession>A0ABX1DCH3</accession>
<keyword evidence="2" id="KW-1185">Reference proteome</keyword>
<dbReference type="EMBL" id="JAAVJS010000014">
    <property type="protein sequence ID" value="NJX16043.1"/>
    <property type="molecule type" value="Genomic_DNA"/>
</dbReference>